<dbReference type="Gene3D" id="1.20.120.530">
    <property type="entry name" value="GntR ligand-binding domain-like"/>
    <property type="match status" value="1"/>
</dbReference>
<evidence type="ECO:0000313" key="6">
    <source>
        <dbReference type="EMBL" id="SFN26808.1"/>
    </source>
</evidence>
<dbReference type="InterPro" id="IPR008920">
    <property type="entry name" value="TF_FadR/GntR_C"/>
</dbReference>
<dbReference type="CDD" id="cd07377">
    <property type="entry name" value="WHTH_GntR"/>
    <property type="match status" value="1"/>
</dbReference>
<dbReference type="Pfam" id="PF07729">
    <property type="entry name" value="FCD"/>
    <property type="match status" value="1"/>
</dbReference>
<dbReference type="SMART" id="SM00345">
    <property type="entry name" value="HTH_GNTR"/>
    <property type="match status" value="1"/>
</dbReference>
<dbReference type="PROSITE" id="PS50949">
    <property type="entry name" value="HTH_GNTR"/>
    <property type="match status" value="1"/>
</dbReference>
<dbReference type="InterPro" id="IPR011711">
    <property type="entry name" value="GntR_C"/>
</dbReference>
<dbReference type="GO" id="GO:0003700">
    <property type="term" value="F:DNA-binding transcription factor activity"/>
    <property type="evidence" value="ECO:0007669"/>
    <property type="project" value="InterPro"/>
</dbReference>
<dbReference type="Gene3D" id="1.10.10.10">
    <property type="entry name" value="Winged helix-like DNA-binding domain superfamily/Winged helix DNA-binding domain"/>
    <property type="match status" value="1"/>
</dbReference>
<dbReference type="PANTHER" id="PTHR43537">
    <property type="entry name" value="TRANSCRIPTIONAL REGULATOR, GNTR FAMILY"/>
    <property type="match status" value="1"/>
</dbReference>
<name>A0A1I4XLQ3_PSUAM</name>
<feature type="region of interest" description="Disordered" evidence="4">
    <location>
        <begin position="1"/>
        <end position="39"/>
    </location>
</feature>
<evidence type="ECO:0000256" key="2">
    <source>
        <dbReference type="ARBA" id="ARBA00023125"/>
    </source>
</evidence>
<accession>A0A1I4XLQ3</accession>
<evidence type="ECO:0000313" key="7">
    <source>
        <dbReference type="Proteomes" id="UP000199614"/>
    </source>
</evidence>
<evidence type="ECO:0000259" key="5">
    <source>
        <dbReference type="PROSITE" id="PS50949"/>
    </source>
</evidence>
<keyword evidence="7" id="KW-1185">Reference proteome</keyword>
<keyword evidence="2 6" id="KW-0238">DNA-binding</keyword>
<sequence>MPATAGETEGWGGGTMVSERVDGSAESQEGLGVPIDPGQRLSPQVARRVREMIVGGEVRGNDALRTEHLADRFGVSATPVREALMSLSGEGLVELRPGRGFRVVQMSRQDFVDIYDAQAYFSGELAARAAAHITDAEMTSLHALQDQLVAATGRGDPVSERIEWDLHAMINQVARADRLSWLLRLTVRHAPFRAWSTVEGWSSAAPDDHLPLLRGLERRNPRIARDAMTAHIRGVGELLADQLTERGILVDDEPPAGS</sequence>
<proteinExistence type="predicted"/>
<feature type="domain" description="HTH gntR-type" evidence="5">
    <location>
        <begin position="39"/>
        <end position="106"/>
    </location>
</feature>
<evidence type="ECO:0000256" key="3">
    <source>
        <dbReference type="ARBA" id="ARBA00023163"/>
    </source>
</evidence>
<evidence type="ECO:0000256" key="4">
    <source>
        <dbReference type="SAM" id="MobiDB-lite"/>
    </source>
</evidence>
<dbReference type="SUPFAM" id="SSF48008">
    <property type="entry name" value="GntR ligand-binding domain-like"/>
    <property type="match status" value="1"/>
</dbReference>
<evidence type="ECO:0000256" key="1">
    <source>
        <dbReference type="ARBA" id="ARBA00023015"/>
    </source>
</evidence>
<dbReference type="InterPro" id="IPR000524">
    <property type="entry name" value="Tscrpt_reg_HTH_GntR"/>
</dbReference>
<dbReference type="EMBL" id="FOUY01000011">
    <property type="protein sequence ID" value="SFN26808.1"/>
    <property type="molecule type" value="Genomic_DNA"/>
</dbReference>
<dbReference type="GO" id="GO:0003677">
    <property type="term" value="F:DNA binding"/>
    <property type="evidence" value="ECO:0007669"/>
    <property type="project" value="UniProtKB-KW"/>
</dbReference>
<dbReference type="PANTHER" id="PTHR43537:SF24">
    <property type="entry name" value="GLUCONATE OPERON TRANSCRIPTIONAL REPRESSOR"/>
    <property type="match status" value="1"/>
</dbReference>
<dbReference type="Proteomes" id="UP000199614">
    <property type="component" value="Unassembled WGS sequence"/>
</dbReference>
<dbReference type="AlphaFoldDB" id="A0A1I4XLQ3"/>
<dbReference type="Pfam" id="PF00392">
    <property type="entry name" value="GntR"/>
    <property type="match status" value="1"/>
</dbReference>
<dbReference type="OrthoDB" id="3864082at2"/>
<dbReference type="SUPFAM" id="SSF46785">
    <property type="entry name" value="Winged helix' DNA-binding domain"/>
    <property type="match status" value="1"/>
</dbReference>
<dbReference type="SMART" id="SM00895">
    <property type="entry name" value="FCD"/>
    <property type="match status" value="1"/>
</dbReference>
<dbReference type="STRING" id="260086.SAMN05216207_1011130"/>
<protein>
    <submittedName>
        <fullName evidence="6">DNA-binding transcriptional regulator, GntR family</fullName>
    </submittedName>
</protein>
<keyword evidence="3" id="KW-0804">Transcription</keyword>
<dbReference type="InterPro" id="IPR036388">
    <property type="entry name" value="WH-like_DNA-bd_sf"/>
</dbReference>
<dbReference type="InterPro" id="IPR036390">
    <property type="entry name" value="WH_DNA-bd_sf"/>
</dbReference>
<keyword evidence="1" id="KW-0805">Transcription regulation</keyword>
<reference evidence="6 7" key="1">
    <citation type="submission" date="2016-10" db="EMBL/GenBank/DDBJ databases">
        <authorList>
            <person name="de Groot N.N."/>
        </authorList>
    </citation>
    <scope>NUCLEOTIDE SEQUENCE [LARGE SCALE GENOMIC DNA]</scope>
    <source>
        <strain evidence="6 7">CGMCC 4.1877</strain>
    </source>
</reference>
<organism evidence="6 7">
    <name type="scientific">Pseudonocardia ammonioxydans</name>
    <dbReference type="NCBI Taxonomy" id="260086"/>
    <lineage>
        <taxon>Bacteria</taxon>
        <taxon>Bacillati</taxon>
        <taxon>Actinomycetota</taxon>
        <taxon>Actinomycetes</taxon>
        <taxon>Pseudonocardiales</taxon>
        <taxon>Pseudonocardiaceae</taxon>
        <taxon>Pseudonocardia</taxon>
    </lineage>
</organism>
<gene>
    <name evidence="6" type="ORF">SAMN05216207_1011130</name>
</gene>